<evidence type="ECO:0000313" key="2">
    <source>
        <dbReference type="Proteomes" id="UP001208131"/>
    </source>
</evidence>
<gene>
    <name evidence="1" type="ORF">OCV57_10210</name>
</gene>
<accession>A0AAE3LN15</accession>
<reference evidence="1 2" key="1">
    <citation type="journal article" date="2021" name="ISME Commun">
        <title>Automated analysis of genomic sequences facilitates high-throughput and comprehensive description of bacteria.</title>
        <authorList>
            <person name="Hitch T.C.A."/>
        </authorList>
    </citation>
    <scope>NUCLEOTIDE SEQUENCE [LARGE SCALE GENOMIC DNA]</scope>
    <source>
        <strain evidence="1 2">Sanger_31</strain>
    </source>
</reference>
<dbReference type="Proteomes" id="UP001208131">
    <property type="component" value="Unassembled WGS sequence"/>
</dbReference>
<dbReference type="EMBL" id="JAOQJZ010000010">
    <property type="protein sequence ID" value="MCU6706291.1"/>
    <property type="molecule type" value="Genomic_DNA"/>
</dbReference>
<proteinExistence type="predicted"/>
<sequence>MLNNVIGRKIGKTTSIDSTSKDIAKKVLDYYYTNGLNIVKETDDGYYVTVKERHSYERYKDDLIILETLDENGFPPDNKYYNKKGD</sequence>
<comment type="caution">
    <text evidence="1">The sequence shown here is derived from an EMBL/GenBank/DDBJ whole genome shotgun (WGS) entry which is preliminary data.</text>
</comment>
<keyword evidence="2" id="KW-1185">Reference proteome</keyword>
<dbReference type="AlphaFoldDB" id="A0AAE3LN15"/>
<evidence type="ECO:0000313" key="1">
    <source>
        <dbReference type="EMBL" id="MCU6706291.1"/>
    </source>
</evidence>
<name>A0AAE3LN15_9FIRM</name>
<organism evidence="1 2">
    <name type="scientific">Hominimerdicola aceti</name>
    <dbReference type="NCBI Taxonomy" id="2981726"/>
    <lineage>
        <taxon>Bacteria</taxon>
        <taxon>Bacillati</taxon>
        <taxon>Bacillota</taxon>
        <taxon>Clostridia</taxon>
        <taxon>Eubacteriales</taxon>
        <taxon>Oscillospiraceae</taxon>
        <taxon>Hominimerdicola</taxon>
    </lineage>
</organism>
<protein>
    <submittedName>
        <fullName evidence="1">Uncharacterized protein</fullName>
    </submittedName>
</protein>